<reference evidence="1 2" key="1">
    <citation type="submission" date="2020-07" db="EMBL/GenBank/DDBJ databases">
        <title>Genomic characterization of Flavobacterium psychrophilum strains.</title>
        <authorList>
            <person name="Castillo D."/>
            <person name="Jorgensen J."/>
            <person name="Middelboe M."/>
        </authorList>
    </citation>
    <scope>NUCLEOTIDE SEQUENCE [LARGE SCALE GENOMIC DNA]</scope>
    <source>
        <strain evidence="1 2">FPS-R7</strain>
    </source>
</reference>
<protein>
    <submittedName>
        <fullName evidence="1">Uncharacterized protein</fullName>
    </submittedName>
</protein>
<organism evidence="1 2">
    <name type="scientific">Flavobacterium psychrophilum</name>
    <dbReference type="NCBI Taxonomy" id="96345"/>
    <lineage>
        <taxon>Bacteria</taxon>
        <taxon>Pseudomonadati</taxon>
        <taxon>Bacteroidota</taxon>
        <taxon>Flavobacteriia</taxon>
        <taxon>Flavobacteriales</taxon>
        <taxon>Flavobacteriaceae</taxon>
        <taxon>Flavobacterium</taxon>
    </lineage>
</organism>
<accession>A0A7U2NHQ6</accession>
<evidence type="ECO:0000313" key="1">
    <source>
        <dbReference type="EMBL" id="QRE05317.1"/>
    </source>
</evidence>
<name>A0A7U2NHQ6_FLAPS</name>
<dbReference type="EMBL" id="CP059075">
    <property type="protein sequence ID" value="QRE05317.1"/>
    <property type="molecule type" value="Genomic_DNA"/>
</dbReference>
<dbReference type="Proteomes" id="UP000596329">
    <property type="component" value="Chromosome"/>
</dbReference>
<gene>
    <name evidence="1" type="ORF">H0H26_06945</name>
</gene>
<proteinExistence type="predicted"/>
<dbReference type="RefSeq" id="WP_165593153.1">
    <property type="nucleotide sequence ID" value="NZ_CP059075.1"/>
</dbReference>
<sequence length="51" mass="6112">MSVEIKKVNDREYTINGKEIYKDTNNNWVAREELTTAELKEFRSYKEKAID</sequence>
<dbReference type="AlphaFoldDB" id="A0A7U2NHQ6"/>
<evidence type="ECO:0000313" key="2">
    <source>
        <dbReference type="Proteomes" id="UP000596329"/>
    </source>
</evidence>